<dbReference type="GO" id="GO:0016020">
    <property type="term" value="C:membrane"/>
    <property type="evidence" value="ECO:0007669"/>
    <property type="project" value="UniProtKB-SubCell"/>
</dbReference>
<feature type="transmembrane region" description="Helical" evidence="6">
    <location>
        <begin position="224"/>
        <end position="243"/>
    </location>
</feature>
<gene>
    <name evidence="8" type="ORF">K461DRAFT_113982</name>
</gene>
<reference evidence="8" key="1">
    <citation type="journal article" date="2020" name="Stud. Mycol.">
        <title>101 Dothideomycetes genomes: a test case for predicting lifestyles and emergence of pathogens.</title>
        <authorList>
            <person name="Haridas S."/>
            <person name="Albert R."/>
            <person name="Binder M."/>
            <person name="Bloem J."/>
            <person name="Labutti K."/>
            <person name="Salamov A."/>
            <person name="Andreopoulos B."/>
            <person name="Baker S."/>
            <person name="Barry K."/>
            <person name="Bills G."/>
            <person name="Bluhm B."/>
            <person name="Cannon C."/>
            <person name="Castanera R."/>
            <person name="Culley D."/>
            <person name="Daum C."/>
            <person name="Ezra D."/>
            <person name="Gonzalez J."/>
            <person name="Henrissat B."/>
            <person name="Kuo A."/>
            <person name="Liang C."/>
            <person name="Lipzen A."/>
            <person name="Lutzoni F."/>
            <person name="Magnuson J."/>
            <person name="Mondo S."/>
            <person name="Nolan M."/>
            <person name="Ohm R."/>
            <person name="Pangilinan J."/>
            <person name="Park H.-J."/>
            <person name="Ramirez L."/>
            <person name="Alfaro M."/>
            <person name="Sun H."/>
            <person name="Tritt A."/>
            <person name="Yoshinaga Y."/>
            <person name="Zwiers L.-H."/>
            <person name="Turgeon B."/>
            <person name="Goodwin S."/>
            <person name="Spatafora J."/>
            <person name="Crous P."/>
            <person name="Grigoriev I."/>
        </authorList>
    </citation>
    <scope>NUCLEOTIDE SEQUENCE</scope>
    <source>
        <strain evidence="8">CBS 260.36</strain>
    </source>
</reference>
<evidence type="ECO:0000256" key="2">
    <source>
        <dbReference type="ARBA" id="ARBA00022692"/>
    </source>
</evidence>
<feature type="transmembrane region" description="Helical" evidence="6">
    <location>
        <begin position="259"/>
        <end position="280"/>
    </location>
</feature>
<dbReference type="EMBL" id="ML996084">
    <property type="protein sequence ID" value="KAF2153644.1"/>
    <property type="molecule type" value="Genomic_DNA"/>
</dbReference>
<comment type="caution">
    <text evidence="8">The sequence shown here is derived from an EMBL/GenBank/DDBJ whole genome shotgun (WGS) entry which is preliminary data.</text>
</comment>
<comment type="subcellular location">
    <subcellularLocation>
        <location evidence="1">Membrane</location>
        <topology evidence="1">Multi-pass membrane protein</topology>
    </subcellularLocation>
</comment>
<comment type="similarity">
    <text evidence="5">Belongs to the SAT4 family.</text>
</comment>
<sequence length="374" mass="41409">MGGLLDTHGLPSGFGASVYKKLERETAAEYAVGVIVVVLRIYARIRKLGFRGLQIDDYLMISALGWYTVLLVFDNGLARSAGSAIPIPGEDLSLLSDTDIIARQNGAKITLVMEEAMVNTLWTLKACLLLMYSRLTMGARNNFLVKLLSAYCVIGWVAVQLSLFLQCRPITNYWQIRPTPDRNCEVYWTYIAVQMTFNISSDIAMLFIPLPMVMGVKVNLKQKAILLGLFSMGLFVIGAALATKLEYYLEPEAVDFVYWYYREASVALYVANLPMIWPLVRETIPGLKSFLGYGYGKSSKQGDKTSKGFGASGHATGMRSTVRGTIIDREDGDLETGKGNGKAFVHETVEEEKKEDYVPANGIRAEVVIVQTSE</sequence>
<keyword evidence="3 6" id="KW-1133">Transmembrane helix</keyword>
<dbReference type="Pfam" id="PF20684">
    <property type="entry name" value="Fung_rhodopsin"/>
    <property type="match status" value="1"/>
</dbReference>
<dbReference type="Proteomes" id="UP000799439">
    <property type="component" value="Unassembled WGS sequence"/>
</dbReference>
<dbReference type="PANTHER" id="PTHR33048:SF149">
    <property type="entry name" value="UBID FAMILY DECARBOXYLASE"/>
    <property type="match status" value="1"/>
</dbReference>
<feature type="transmembrane region" description="Helical" evidence="6">
    <location>
        <begin position="186"/>
        <end position="212"/>
    </location>
</feature>
<keyword evidence="2 6" id="KW-0812">Transmembrane</keyword>
<evidence type="ECO:0000256" key="4">
    <source>
        <dbReference type="ARBA" id="ARBA00023136"/>
    </source>
</evidence>
<protein>
    <recommendedName>
        <fullName evidence="7">Rhodopsin domain-containing protein</fullName>
    </recommendedName>
</protein>
<evidence type="ECO:0000256" key="6">
    <source>
        <dbReference type="SAM" id="Phobius"/>
    </source>
</evidence>
<dbReference type="InterPro" id="IPR049326">
    <property type="entry name" value="Rhodopsin_dom_fungi"/>
</dbReference>
<evidence type="ECO:0000313" key="8">
    <source>
        <dbReference type="EMBL" id="KAF2153644.1"/>
    </source>
</evidence>
<evidence type="ECO:0000313" key="9">
    <source>
        <dbReference type="Proteomes" id="UP000799439"/>
    </source>
</evidence>
<dbReference type="OrthoDB" id="3903189at2759"/>
<evidence type="ECO:0000259" key="7">
    <source>
        <dbReference type="Pfam" id="PF20684"/>
    </source>
</evidence>
<feature type="transmembrane region" description="Helical" evidence="6">
    <location>
        <begin position="27"/>
        <end position="43"/>
    </location>
</feature>
<dbReference type="AlphaFoldDB" id="A0A9P4MKY8"/>
<accession>A0A9P4MKY8</accession>
<dbReference type="PANTHER" id="PTHR33048">
    <property type="entry name" value="PTH11-LIKE INTEGRAL MEMBRANE PROTEIN (AFU_ORTHOLOGUE AFUA_5G11245)"/>
    <property type="match status" value="1"/>
</dbReference>
<proteinExistence type="inferred from homology"/>
<keyword evidence="4 6" id="KW-0472">Membrane</keyword>
<evidence type="ECO:0000256" key="1">
    <source>
        <dbReference type="ARBA" id="ARBA00004141"/>
    </source>
</evidence>
<feature type="domain" description="Rhodopsin" evidence="7">
    <location>
        <begin position="39"/>
        <end position="281"/>
    </location>
</feature>
<dbReference type="InterPro" id="IPR052337">
    <property type="entry name" value="SAT4-like"/>
</dbReference>
<evidence type="ECO:0000256" key="3">
    <source>
        <dbReference type="ARBA" id="ARBA00022989"/>
    </source>
</evidence>
<keyword evidence="9" id="KW-1185">Reference proteome</keyword>
<name>A0A9P4MKY8_9PEZI</name>
<feature type="transmembrane region" description="Helical" evidence="6">
    <location>
        <begin position="147"/>
        <end position="166"/>
    </location>
</feature>
<evidence type="ECO:0000256" key="5">
    <source>
        <dbReference type="ARBA" id="ARBA00038359"/>
    </source>
</evidence>
<organism evidence="8 9">
    <name type="scientific">Myriangium duriaei CBS 260.36</name>
    <dbReference type="NCBI Taxonomy" id="1168546"/>
    <lineage>
        <taxon>Eukaryota</taxon>
        <taxon>Fungi</taxon>
        <taxon>Dikarya</taxon>
        <taxon>Ascomycota</taxon>
        <taxon>Pezizomycotina</taxon>
        <taxon>Dothideomycetes</taxon>
        <taxon>Dothideomycetidae</taxon>
        <taxon>Myriangiales</taxon>
        <taxon>Myriangiaceae</taxon>
        <taxon>Myriangium</taxon>
    </lineage>
</organism>